<gene>
    <name evidence="4" type="ORF">SAMN05216268_12342</name>
</gene>
<reference evidence="5" key="1">
    <citation type="submission" date="2016-11" db="EMBL/GenBank/DDBJ databases">
        <authorList>
            <person name="Jaros S."/>
            <person name="Januszkiewicz K."/>
            <person name="Wedrychowicz H."/>
        </authorList>
    </citation>
    <scope>NUCLEOTIDE SEQUENCE [LARGE SCALE GENOMIC DNA]</scope>
    <source>
        <strain evidence="5">CGMCC 4.3555</strain>
    </source>
</reference>
<dbReference type="RefSeq" id="WP_073448657.1">
    <property type="nucleotide sequence ID" value="NZ_FRBK01000023.1"/>
</dbReference>
<keyword evidence="1" id="KW-0238">DNA-binding</keyword>
<accession>A0A9X8QZ52</accession>
<dbReference type="PROSITE" id="PS50937">
    <property type="entry name" value="HTH_MERR_2"/>
    <property type="match status" value="1"/>
</dbReference>
<dbReference type="Gene3D" id="1.10.1660.10">
    <property type="match status" value="1"/>
</dbReference>
<protein>
    <submittedName>
        <fullName evidence="4">Transcriptional regulator, MerR family</fullName>
    </submittedName>
</protein>
<evidence type="ECO:0000313" key="4">
    <source>
        <dbReference type="EMBL" id="SHN19269.1"/>
    </source>
</evidence>
<dbReference type="GO" id="GO:0003700">
    <property type="term" value="F:DNA-binding transcription factor activity"/>
    <property type="evidence" value="ECO:0007669"/>
    <property type="project" value="InterPro"/>
</dbReference>
<evidence type="ECO:0000313" key="5">
    <source>
        <dbReference type="Proteomes" id="UP000184388"/>
    </source>
</evidence>
<dbReference type="AlphaFoldDB" id="A0A9X8QZ52"/>
<dbReference type="PRINTS" id="PR00040">
    <property type="entry name" value="HTHMERR"/>
</dbReference>
<dbReference type="PANTHER" id="PTHR30204">
    <property type="entry name" value="REDOX-CYCLING DRUG-SENSING TRANSCRIPTIONAL ACTIVATOR SOXR"/>
    <property type="match status" value="1"/>
</dbReference>
<sequence length="161" mass="17507">MRIGELARITGVTTRALRYYEDQGLLRPERSTNGYRSYGESAVRVVANIRLLLAAGLTTDDLRLLDGCLRDELTGAHACVDPTPKIEVFEQRLALLQARINDLVGVRDQLLDRLSDLRAQPNLPARSPDLPGQPRSLLTQPDLSVRPACQGAPDAAPAAAA</sequence>
<dbReference type="InterPro" id="IPR000551">
    <property type="entry name" value="MerR-type_HTH_dom"/>
</dbReference>
<dbReference type="SMART" id="SM00422">
    <property type="entry name" value="HTH_MERR"/>
    <property type="match status" value="1"/>
</dbReference>
<dbReference type="EMBL" id="FRBK01000023">
    <property type="protein sequence ID" value="SHN19269.1"/>
    <property type="molecule type" value="Genomic_DNA"/>
</dbReference>
<dbReference type="PROSITE" id="PS00552">
    <property type="entry name" value="HTH_MERR_1"/>
    <property type="match status" value="1"/>
</dbReference>
<name>A0A9X8QZ52_9ACTN</name>
<organism evidence="4 5">
    <name type="scientific">Streptomyces yunnanensis</name>
    <dbReference type="NCBI Taxonomy" id="156453"/>
    <lineage>
        <taxon>Bacteria</taxon>
        <taxon>Bacillati</taxon>
        <taxon>Actinomycetota</taxon>
        <taxon>Actinomycetes</taxon>
        <taxon>Kitasatosporales</taxon>
        <taxon>Streptomycetaceae</taxon>
        <taxon>Streptomyces</taxon>
    </lineage>
</organism>
<dbReference type="Pfam" id="PF13411">
    <property type="entry name" value="MerR_1"/>
    <property type="match status" value="1"/>
</dbReference>
<feature type="compositionally biased region" description="Low complexity" evidence="2">
    <location>
        <begin position="147"/>
        <end position="161"/>
    </location>
</feature>
<dbReference type="GO" id="GO:0003677">
    <property type="term" value="F:DNA binding"/>
    <property type="evidence" value="ECO:0007669"/>
    <property type="project" value="UniProtKB-KW"/>
</dbReference>
<evidence type="ECO:0000259" key="3">
    <source>
        <dbReference type="PROSITE" id="PS50937"/>
    </source>
</evidence>
<dbReference type="InterPro" id="IPR047057">
    <property type="entry name" value="MerR_fam"/>
</dbReference>
<evidence type="ECO:0000256" key="1">
    <source>
        <dbReference type="ARBA" id="ARBA00023125"/>
    </source>
</evidence>
<feature type="region of interest" description="Disordered" evidence="2">
    <location>
        <begin position="120"/>
        <end position="161"/>
    </location>
</feature>
<evidence type="ECO:0000256" key="2">
    <source>
        <dbReference type="SAM" id="MobiDB-lite"/>
    </source>
</evidence>
<proteinExistence type="predicted"/>
<dbReference type="CDD" id="cd01282">
    <property type="entry name" value="HTH_MerR-like_sg3"/>
    <property type="match status" value="1"/>
</dbReference>
<comment type="caution">
    <text evidence="4">The sequence shown here is derived from an EMBL/GenBank/DDBJ whole genome shotgun (WGS) entry which is preliminary data.</text>
</comment>
<dbReference type="InterPro" id="IPR009061">
    <property type="entry name" value="DNA-bd_dom_put_sf"/>
</dbReference>
<dbReference type="SUPFAM" id="SSF46955">
    <property type="entry name" value="Putative DNA-binding domain"/>
    <property type="match status" value="1"/>
</dbReference>
<feature type="domain" description="HTH merR-type" evidence="3">
    <location>
        <begin position="1"/>
        <end position="68"/>
    </location>
</feature>
<dbReference type="Proteomes" id="UP000184388">
    <property type="component" value="Unassembled WGS sequence"/>
</dbReference>
<dbReference type="PANTHER" id="PTHR30204:SF93">
    <property type="entry name" value="HTH MERR-TYPE DOMAIN-CONTAINING PROTEIN"/>
    <property type="match status" value="1"/>
</dbReference>